<dbReference type="EMBL" id="MCFJ01000003">
    <property type="protein sequence ID" value="ORY68996.1"/>
    <property type="molecule type" value="Genomic_DNA"/>
</dbReference>
<dbReference type="InParanoid" id="A0A1Y2ECN1"/>
<dbReference type="Proteomes" id="UP000193689">
    <property type="component" value="Unassembled WGS sequence"/>
</dbReference>
<accession>A0A1Y2ECN1</accession>
<evidence type="ECO:0000313" key="2">
    <source>
        <dbReference type="EMBL" id="ORY68996.1"/>
    </source>
</evidence>
<protein>
    <submittedName>
        <fullName evidence="2">Uncharacterized protein</fullName>
    </submittedName>
</protein>
<reference evidence="2 3" key="1">
    <citation type="submission" date="2016-07" db="EMBL/GenBank/DDBJ databases">
        <title>Pervasive Adenine N6-methylation of Active Genes in Fungi.</title>
        <authorList>
            <consortium name="DOE Joint Genome Institute"/>
            <person name="Mondo S.J."/>
            <person name="Dannebaum R.O."/>
            <person name="Kuo R.C."/>
            <person name="Labutti K."/>
            <person name="Haridas S."/>
            <person name="Kuo A."/>
            <person name="Salamov A."/>
            <person name="Ahrendt S.R."/>
            <person name="Lipzen A."/>
            <person name="Sullivan W."/>
            <person name="Andreopoulos W.B."/>
            <person name="Clum A."/>
            <person name="Lindquist E."/>
            <person name="Daum C."/>
            <person name="Ramamoorthy G.K."/>
            <person name="Gryganskyi A."/>
            <person name="Culley D."/>
            <person name="Magnuson J.K."/>
            <person name="James T.Y."/>
            <person name="O'Malley M.A."/>
            <person name="Stajich J.E."/>
            <person name="Spatafora J.W."/>
            <person name="Visel A."/>
            <person name="Grigoriev I.V."/>
        </authorList>
    </citation>
    <scope>NUCLEOTIDE SEQUENCE [LARGE SCALE GENOMIC DNA]</scope>
    <source>
        <strain evidence="2 3">CBS 129021</strain>
    </source>
</reference>
<organism evidence="2 3">
    <name type="scientific">Pseudomassariella vexata</name>
    <dbReference type="NCBI Taxonomy" id="1141098"/>
    <lineage>
        <taxon>Eukaryota</taxon>
        <taxon>Fungi</taxon>
        <taxon>Dikarya</taxon>
        <taxon>Ascomycota</taxon>
        <taxon>Pezizomycotina</taxon>
        <taxon>Sordariomycetes</taxon>
        <taxon>Xylariomycetidae</taxon>
        <taxon>Amphisphaeriales</taxon>
        <taxon>Pseudomassariaceae</taxon>
        <taxon>Pseudomassariella</taxon>
    </lineage>
</organism>
<dbReference type="RefSeq" id="XP_040719283.1">
    <property type="nucleotide sequence ID" value="XM_040859693.1"/>
</dbReference>
<feature type="region of interest" description="Disordered" evidence="1">
    <location>
        <begin position="1"/>
        <end position="43"/>
    </location>
</feature>
<comment type="caution">
    <text evidence="2">The sequence shown here is derived from an EMBL/GenBank/DDBJ whole genome shotgun (WGS) entry which is preliminary data.</text>
</comment>
<dbReference type="OrthoDB" id="3938544at2759"/>
<name>A0A1Y2ECN1_9PEZI</name>
<gene>
    <name evidence="2" type="ORF">BCR38DRAFT_425008</name>
</gene>
<proteinExistence type="predicted"/>
<keyword evidence="3" id="KW-1185">Reference proteome</keyword>
<dbReference type="GeneID" id="63775905"/>
<evidence type="ECO:0000256" key="1">
    <source>
        <dbReference type="SAM" id="MobiDB-lite"/>
    </source>
</evidence>
<dbReference type="AlphaFoldDB" id="A0A1Y2ECN1"/>
<sequence>MDASDLDSGLFGISLSDSSDGEETLNSQKPNGRNKADRTGQSEAEFQAVRKAYAVKVENGEIWKTVELPLDGDGAKIAKPQAQALLHAVEELYFFRRYEEAAKFVGRVLGGDGKSGSDDGLDEDTRKLLRHYETKCAEKVRIVTAIENKNSQ</sequence>
<evidence type="ECO:0000313" key="3">
    <source>
        <dbReference type="Proteomes" id="UP000193689"/>
    </source>
</evidence>